<dbReference type="SUPFAM" id="SSF47384">
    <property type="entry name" value="Homodimeric domain of signal transducing histidine kinase"/>
    <property type="match status" value="1"/>
</dbReference>
<reference evidence="12 13" key="1">
    <citation type="submission" date="2021-11" db="EMBL/GenBank/DDBJ databases">
        <title>Seasonal and diel survey of microbial diversity of the Tyrrhenian coast.</title>
        <authorList>
            <person name="Gattoni G."/>
            <person name="Corral P."/>
        </authorList>
    </citation>
    <scope>NUCLEOTIDE SEQUENCE [LARGE SCALE GENOMIC DNA]</scope>
    <source>
        <strain evidence="12 13">Mr9</strain>
    </source>
</reference>
<evidence type="ECO:0000256" key="5">
    <source>
        <dbReference type="ARBA" id="ARBA00022741"/>
    </source>
</evidence>
<evidence type="ECO:0000256" key="7">
    <source>
        <dbReference type="ARBA" id="ARBA00022840"/>
    </source>
</evidence>
<keyword evidence="9" id="KW-0802">TPR repeat</keyword>
<dbReference type="Pfam" id="PF13424">
    <property type="entry name" value="TPR_12"/>
    <property type="match status" value="2"/>
</dbReference>
<feature type="repeat" description="TPR" evidence="9">
    <location>
        <begin position="91"/>
        <end position="124"/>
    </location>
</feature>
<dbReference type="InterPro" id="IPR036890">
    <property type="entry name" value="HATPase_C_sf"/>
</dbReference>
<accession>A0ABS8GTP6</accession>
<dbReference type="PANTHER" id="PTHR42878">
    <property type="entry name" value="TWO-COMPONENT HISTIDINE KINASE"/>
    <property type="match status" value="1"/>
</dbReference>
<dbReference type="Pfam" id="PF00512">
    <property type="entry name" value="HisKA"/>
    <property type="match status" value="1"/>
</dbReference>
<comment type="caution">
    <text evidence="12">The sequence shown here is derived from an EMBL/GenBank/DDBJ whole genome shotgun (WGS) entry which is preliminary data.</text>
</comment>
<dbReference type="PROSITE" id="PS50005">
    <property type="entry name" value="TPR"/>
    <property type="match status" value="3"/>
</dbReference>
<dbReference type="Pfam" id="PF02518">
    <property type="entry name" value="HATPase_c"/>
    <property type="match status" value="1"/>
</dbReference>
<keyword evidence="13" id="KW-1185">Reference proteome</keyword>
<keyword evidence="4" id="KW-0808">Transferase</keyword>
<feature type="repeat" description="TPR" evidence="9">
    <location>
        <begin position="131"/>
        <end position="164"/>
    </location>
</feature>
<evidence type="ECO:0000256" key="4">
    <source>
        <dbReference type="ARBA" id="ARBA00022679"/>
    </source>
</evidence>
<keyword evidence="6 12" id="KW-0418">Kinase</keyword>
<evidence type="ECO:0000256" key="9">
    <source>
        <dbReference type="PROSITE-ProRule" id="PRU00339"/>
    </source>
</evidence>
<feature type="domain" description="Histidine kinase" evidence="11">
    <location>
        <begin position="426"/>
        <end position="644"/>
    </location>
</feature>
<protein>
    <recommendedName>
        <fullName evidence="2">histidine kinase</fullName>
        <ecNumber evidence="2">2.7.13.3</ecNumber>
    </recommendedName>
</protein>
<dbReference type="EMBL" id="JAJGMW010000014">
    <property type="protein sequence ID" value="MCC4213379.1"/>
    <property type="molecule type" value="Genomic_DNA"/>
</dbReference>
<evidence type="ECO:0000256" key="2">
    <source>
        <dbReference type="ARBA" id="ARBA00012438"/>
    </source>
</evidence>
<comment type="catalytic activity">
    <reaction evidence="1">
        <text>ATP + protein L-histidine = ADP + protein N-phospho-L-histidine.</text>
        <dbReference type="EC" id="2.7.13.3"/>
    </reaction>
</comment>
<proteinExistence type="predicted"/>
<dbReference type="Gene3D" id="3.30.565.10">
    <property type="entry name" value="Histidine kinase-like ATPase, C-terminal domain"/>
    <property type="match status" value="1"/>
</dbReference>
<dbReference type="SMART" id="SM00388">
    <property type="entry name" value="HisKA"/>
    <property type="match status" value="1"/>
</dbReference>
<dbReference type="CDD" id="cd00082">
    <property type="entry name" value="HisKA"/>
    <property type="match status" value="1"/>
</dbReference>
<dbReference type="PROSITE" id="PS50293">
    <property type="entry name" value="TPR_REGION"/>
    <property type="match status" value="1"/>
</dbReference>
<keyword evidence="7" id="KW-0067">ATP-binding</keyword>
<dbReference type="PRINTS" id="PR00344">
    <property type="entry name" value="BCTRLSENSOR"/>
</dbReference>
<evidence type="ECO:0000259" key="11">
    <source>
        <dbReference type="PROSITE" id="PS50109"/>
    </source>
</evidence>
<dbReference type="InterPro" id="IPR011990">
    <property type="entry name" value="TPR-like_helical_dom_sf"/>
</dbReference>
<keyword evidence="3" id="KW-0597">Phosphoprotein</keyword>
<sequence>MNFNCNAYHRIAKGKIFLFFTLVLCLSVSGQQRPIDSLLQKLSQTKSDSSRVHILERLGYEYLYYKPDSALFYIDEALELSKKNEYELGLAKAHNRKGTYYIVKSQYSQAIEEFQKALPFYKKIGDSTGISESLGNLGILDFYLRDYDEALENFQQAITYLDTVGQFETYTKYLANLSGVHREKKQLDSALYYARRSLDYSQKLDDKRLSSVSYFNLGTVYYFLEDYDKAIANLNKALELDRIPVQFSILAKSYKSLSYTVLGNKELAAAALEGLEQQALAINDQYVTLRLYEAKQKYLESEGRIAEAFEYAQKYIKLNDEIHNREQITIFQNIKVKYATEERILENRLLHQEANLQSLQLQNQRYAIWAVAILVFLFLIMFLIIYHMYSYKSEANKMLKEKQEILNRNNRSLELINTQKDNLFSIVAHDVRSPIASILSSTQFLNKHFNEFSVDEFKQLLGQLEDQAETLNNLILGVLVWAKSQMNGFNFHIQEIKLNTFLTDTLKTEESAIKRKNLQIVREIEEDQIIKTDYQVLQVIVRNFLSNAIKFTPAGGKISFGLKEEKSFYHISVTDTGRGMTSEEIRKVLVDQKRFSVKGTEDEPGNGIGLILCQEIAAQTGGRIEIESTPGVGSTFVFVFPKPEQAGKI</sequence>
<evidence type="ECO:0000313" key="13">
    <source>
        <dbReference type="Proteomes" id="UP001197770"/>
    </source>
</evidence>
<dbReference type="EC" id="2.7.13.3" evidence="2"/>
<dbReference type="SUPFAM" id="SSF55874">
    <property type="entry name" value="ATPase domain of HSP90 chaperone/DNA topoisomerase II/histidine kinase"/>
    <property type="match status" value="1"/>
</dbReference>
<dbReference type="InterPro" id="IPR005467">
    <property type="entry name" value="His_kinase_dom"/>
</dbReference>
<dbReference type="InterPro" id="IPR019734">
    <property type="entry name" value="TPR_rpt"/>
</dbReference>
<evidence type="ECO:0000256" key="3">
    <source>
        <dbReference type="ARBA" id="ARBA00022553"/>
    </source>
</evidence>
<dbReference type="InterPro" id="IPR004358">
    <property type="entry name" value="Sig_transdc_His_kin-like_C"/>
</dbReference>
<dbReference type="SMART" id="SM00387">
    <property type="entry name" value="HATPase_c"/>
    <property type="match status" value="1"/>
</dbReference>
<evidence type="ECO:0000256" key="6">
    <source>
        <dbReference type="ARBA" id="ARBA00022777"/>
    </source>
</evidence>
<dbReference type="Proteomes" id="UP001197770">
    <property type="component" value="Unassembled WGS sequence"/>
</dbReference>
<dbReference type="InterPro" id="IPR003594">
    <property type="entry name" value="HATPase_dom"/>
</dbReference>
<feature type="transmembrane region" description="Helical" evidence="10">
    <location>
        <begin position="366"/>
        <end position="389"/>
    </location>
</feature>
<dbReference type="PANTHER" id="PTHR42878:SF7">
    <property type="entry name" value="SENSOR HISTIDINE KINASE GLRK"/>
    <property type="match status" value="1"/>
</dbReference>
<dbReference type="GO" id="GO:0016301">
    <property type="term" value="F:kinase activity"/>
    <property type="evidence" value="ECO:0007669"/>
    <property type="project" value="UniProtKB-KW"/>
</dbReference>
<evidence type="ECO:0000256" key="1">
    <source>
        <dbReference type="ARBA" id="ARBA00000085"/>
    </source>
</evidence>
<gene>
    <name evidence="12" type="ORF">LLW17_11670</name>
</gene>
<keyword evidence="5" id="KW-0547">Nucleotide-binding</keyword>
<keyword evidence="10" id="KW-0472">Membrane</keyword>
<dbReference type="Gene3D" id="1.25.40.10">
    <property type="entry name" value="Tetratricopeptide repeat domain"/>
    <property type="match status" value="2"/>
</dbReference>
<dbReference type="InterPro" id="IPR050351">
    <property type="entry name" value="BphY/WalK/GraS-like"/>
</dbReference>
<evidence type="ECO:0000256" key="8">
    <source>
        <dbReference type="ARBA" id="ARBA00023012"/>
    </source>
</evidence>
<dbReference type="RefSeq" id="WP_228230440.1">
    <property type="nucleotide sequence ID" value="NZ_JAJGMW010000014.1"/>
</dbReference>
<dbReference type="PROSITE" id="PS50109">
    <property type="entry name" value="HIS_KIN"/>
    <property type="match status" value="1"/>
</dbReference>
<keyword evidence="8" id="KW-0902">Two-component regulatory system</keyword>
<dbReference type="InterPro" id="IPR036097">
    <property type="entry name" value="HisK_dim/P_sf"/>
</dbReference>
<feature type="repeat" description="TPR" evidence="9">
    <location>
        <begin position="211"/>
        <end position="244"/>
    </location>
</feature>
<dbReference type="InterPro" id="IPR003661">
    <property type="entry name" value="HisK_dim/P_dom"/>
</dbReference>
<name>A0ABS8GTP6_9FLAO</name>
<evidence type="ECO:0000256" key="10">
    <source>
        <dbReference type="SAM" id="Phobius"/>
    </source>
</evidence>
<keyword evidence="10" id="KW-1133">Transmembrane helix</keyword>
<dbReference type="SUPFAM" id="SSF48452">
    <property type="entry name" value="TPR-like"/>
    <property type="match status" value="2"/>
</dbReference>
<dbReference type="SMART" id="SM00028">
    <property type="entry name" value="TPR"/>
    <property type="match status" value="5"/>
</dbReference>
<organism evidence="12 13">
    <name type="scientific">Leeuwenhoekiella parthenopeia</name>
    <dbReference type="NCBI Taxonomy" id="2890320"/>
    <lineage>
        <taxon>Bacteria</taxon>
        <taxon>Pseudomonadati</taxon>
        <taxon>Bacteroidota</taxon>
        <taxon>Flavobacteriia</taxon>
        <taxon>Flavobacteriales</taxon>
        <taxon>Flavobacteriaceae</taxon>
        <taxon>Leeuwenhoekiella</taxon>
    </lineage>
</organism>
<dbReference type="Gene3D" id="1.10.287.130">
    <property type="match status" value="1"/>
</dbReference>
<keyword evidence="10" id="KW-0812">Transmembrane</keyword>
<evidence type="ECO:0000313" key="12">
    <source>
        <dbReference type="EMBL" id="MCC4213379.1"/>
    </source>
</evidence>